<gene>
    <name evidence="6" type="ORF">SAMN05421773_10549</name>
</gene>
<comment type="subcellular location">
    <subcellularLocation>
        <location evidence="1">Membrane</location>
        <topology evidence="1">Multi-pass membrane protein</topology>
    </subcellularLocation>
</comment>
<feature type="transmembrane region" description="Helical" evidence="5">
    <location>
        <begin position="73"/>
        <end position="96"/>
    </location>
</feature>
<evidence type="ECO:0000256" key="1">
    <source>
        <dbReference type="ARBA" id="ARBA00004141"/>
    </source>
</evidence>
<evidence type="ECO:0000313" key="7">
    <source>
        <dbReference type="Proteomes" id="UP000199207"/>
    </source>
</evidence>
<keyword evidence="2 5" id="KW-0812">Transmembrane</keyword>
<reference evidence="6 7" key="1">
    <citation type="submission" date="2016-10" db="EMBL/GenBank/DDBJ databases">
        <authorList>
            <person name="de Groot N.N."/>
        </authorList>
    </citation>
    <scope>NUCLEOTIDE SEQUENCE [LARGE SCALE GENOMIC DNA]</scope>
    <source>
        <strain evidence="6 7">CGMCC 4.5739</strain>
    </source>
</reference>
<name>A0A1I1L4F9_9ACTN</name>
<dbReference type="PANTHER" id="PTHR33514">
    <property type="entry name" value="PROTEIN ABCI12, CHLOROPLASTIC"/>
    <property type="match status" value="1"/>
</dbReference>
<feature type="transmembrane region" description="Helical" evidence="5">
    <location>
        <begin position="310"/>
        <end position="329"/>
    </location>
</feature>
<keyword evidence="3 5" id="KW-1133">Transmembrane helix</keyword>
<dbReference type="InterPro" id="IPR003339">
    <property type="entry name" value="ABC/ECF_trnsptr_transmembrane"/>
</dbReference>
<evidence type="ECO:0000256" key="3">
    <source>
        <dbReference type="ARBA" id="ARBA00022989"/>
    </source>
</evidence>
<dbReference type="Pfam" id="PF02361">
    <property type="entry name" value="CbiQ"/>
    <property type="match status" value="1"/>
</dbReference>
<evidence type="ECO:0000256" key="5">
    <source>
        <dbReference type="SAM" id="Phobius"/>
    </source>
</evidence>
<evidence type="ECO:0000313" key="6">
    <source>
        <dbReference type="EMBL" id="SFC67957.1"/>
    </source>
</evidence>
<dbReference type="STRING" id="910347.SAMN05421773_10549"/>
<keyword evidence="4 5" id="KW-0472">Membrane</keyword>
<dbReference type="Proteomes" id="UP000199207">
    <property type="component" value="Unassembled WGS sequence"/>
</dbReference>
<feature type="transmembrane region" description="Helical" evidence="5">
    <location>
        <begin position="271"/>
        <end position="289"/>
    </location>
</feature>
<sequence>MNTRPALGAALRAPGATRSTALHAGAWWLWALGLAAAASRTTNPLLLALLITVAGYVVAARRTDAPWARAFRFFLALGALVVAVRTGFVLLLGSPIGGTTVVLVLPEVPLPDWAQGVRLGGRVTAEALYFAFTDGLRLATLLICVGAANALANPARLLKSLPGALYEAGVAVVVAMTFAPHLIADVLRLRAARRLRGRADRGVRSVLQVALPVLESALERSVALAAAMDARGYGRTAEVPAPVRHATTALTLGGLLGVCAGSYALLAAEGAALGLPVLLPGLAAALAGLRLGGRRSVRTRYRPDRWGWRAWAVSGSGAAVAAVLIHAASADPSALNPPAVPLAAPAFPLLPAAGIVLLGLLPAVLAPAPPDPPSTSSTGDSPR</sequence>
<proteinExistence type="predicted"/>
<accession>A0A1I1L4F9</accession>
<feature type="transmembrane region" description="Helical" evidence="5">
    <location>
        <begin position="349"/>
        <end position="368"/>
    </location>
</feature>
<dbReference type="EMBL" id="FOLM01000005">
    <property type="protein sequence ID" value="SFC67957.1"/>
    <property type="molecule type" value="Genomic_DNA"/>
</dbReference>
<feature type="transmembrane region" description="Helical" evidence="5">
    <location>
        <begin position="44"/>
        <end position="61"/>
    </location>
</feature>
<dbReference type="GO" id="GO:0005886">
    <property type="term" value="C:plasma membrane"/>
    <property type="evidence" value="ECO:0007669"/>
    <property type="project" value="TreeGrafter"/>
</dbReference>
<organism evidence="6 7">
    <name type="scientific">Streptomyces aidingensis</name>
    <dbReference type="NCBI Taxonomy" id="910347"/>
    <lineage>
        <taxon>Bacteria</taxon>
        <taxon>Bacillati</taxon>
        <taxon>Actinomycetota</taxon>
        <taxon>Actinomycetes</taxon>
        <taxon>Kitasatosporales</taxon>
        <taxon>Streptomycetaceae</taxon>
        <taxon>Streptomyces</taxon>
    </lineage>
</organism>
<evidence type="ECO:0000256" key="2">
    <source>
        <dbReference type="ARBA" id="ARBA00022692"/>
    </source>
</evidence>
<keyword evidence="7" id="KW-1185">Reference proteome</keyword>
<feature type="transmembrane region" description="Helical" evidence="5">
    <location>
        <begin position="245"/>
        <end position="265"/>
    </location>
</feature>
<dbReference type="AlphaFoldDB" id="A0A1I1L4F9"/>
<dbReference type="PANTHER" id="PTHR33514:SF15">
    <property type="entry name" value="COBALT TRANSPORT PROTEIN"/>
    <property type="match status" value="1"/>
</dbReference>
<feature type="transmembrane region" description="Helical" evidence="5">
    <location>
        <begin position="21"/>
        <end position="38"/>
    </location>
</feature>
<feature type="transmembrane region" description="Helical" evidence="5">
    <location>
        <begin position="164"/>
        <end position="187"/>
    </location>
</feature>
<protein>
    <submittedName>
        <fullName evidence="6">Energy-coupling factor transport system permease protein</fullName>
    </submittedName>
</protein>
<dbReference type="RefSeq" id="WP_093838641.1">
    <property type="nucleotide sequence ID" value="NZ_FOLM01000005.1"/>
</dbReference>
<dbReference type="OrthoDB" id="5187293at2"/>
<evidence type="ECO:0000256" key="4">
    <source>
        <dbReference type="ARBA" id="ARBA00023136"/>
    </source>
</evidence>